<name>A0A2S4HGH2_9GAMM</name>
<dbReference type="RefSeq" id="WP_103684037.1">
    <property type="nucleotide sequence ID" value="NZ_PQGG01000019.1"/>
</dbReference>
<gene>
    <name evidence="1" type="ORF">C0068_08365</name>
</gene>
<comment type="caution">
    <text evidence="1">The sequence shown here is derived from an EMBL/GenBank/DDBJ whole genome shotgun (WGS) entry which is preliminary data.</text>
</comment>
<organism evidence="1 2">
    <name type="scientific">Zhongshania marina</name>
    <dbReference type="NCBI Taxonomy" id="2304603"/>
    <lineage>
        <taxon>Bacteria</taxon>
        <taxon>Pseudomonadati</taxon>
        <taxon>Pseudomonadota</taxon>
        <taxon>Gammaproteobacteria</taxon>
        <taxon>Cellvibrionales</taxon>
        <taxon>Spongiibacteraceae</taxon>
        <taxon>Zhongshania</taxon>
    </lineage>
</organism>
<protein>
    <submittedName>
        <fullName evidence="1">Uncharacterized protein</fullName>
    </submittedName>
</protein>
<proteinExistence type="predicted"/>
<sequence>MNINQVISAAREAIAAKGLEVKTSSRSDTELLLGVRSKQHHRVFGPASPLTCWTDAYEYATGKSWVSLLTQWRRTSPARPPHIAADNRGELRLIAGNAVSVEQQLKQLEANGQLLSAVYTRRGQRQTIVHAEVI</sequence>
<evidence type="ECO:0000313" key="1">
    <source>
        <dbReference type="EMBL" id="POP53095.1"/>
    </source>
</evidence>
<dbReference type="EMBL" id="PQGG01000019">
    <property type="protein sequence ID" value="POP53095.1"/>
    <property type="molecule type" value="Genomic_DNA"/>
</dbReference>
<reference evidence="1" key="1">
    <citation type="submission" date="2018-01" db="EMBL/GenBank/DDBJ databases">
        <authorList>
            <person name="Yu X.-D."/>
        </authorList>
    </citation>
    <scope>NUCLEOTIDE SEQUENCE</scope>
    <source>
        <strain evidence="1">ZX-21</strain>
    </source>
</reference>
<accession>A0A2S4HGH2</accession>
<dbReference type="OrthoDB" id="9994846at2"/>
<dbReference type="AlphaFoldDB" id="A0A2S4HGH2"/>
<dbReference type="Proteomes" id="UP000237222">
    <property type="component" value="Unassembled WGS sequence"/>
</dbReference>
<evidence type="ECO:0000313" key="2">
    <source>
        <dbReference type="Proteomes" id="UP000237222"/>
    </source>
</evidence>